<dbReference type="SUPFAM" id="SSF48452">
    <property type="entry name" value="TPR-like"/>
    <property type="match status" value="2"/>
</dbReference>
<dbReference type="InterPro" id="IPR005158">
    <property type="entry name" value="BTAD"/>
</dbReference>
<dbReference type="InterPro" id="IPR036388">
    <property type="entry name" value="WH-like_DNA-bd_sf"/>
</dbReference>
<dbReference type="Proteomes" id="UP000188929">
    <property type="component" value="Unassembled WGS sequence"/>
</dbReference>
<dbReference type="InterPro" id="IPR011990">
    <property type="entry name" value="TPR-like_helical_dom_sf"/>
</dbReference>
<gene>
    <name evidence="3" type="ORF">BL253_14775</name>
</gene>
<dbReference type="SUPFAM" id="SSF52540">
    <property type="entry name" value="P-loop containing nucleoside triphosphate hydrolases"/>
    <property type="match status" value="1"/>
</dbReference>
<dbReference type="STRING" id="1834516.BL253_14775"/>
<feature type="compositionally biased region" description="Basic and acidic residues" evidence="1">
    <location>
        <begin position="362"/>
        <end position="406"/>
    </location>
</feature>
<evidence type="ECO:0000256" key="1">
    <source>
        <dbReference type="SAM" id="MobiDB-lite"/>
    </source>
</evidence>
<dbReference type="InterPro" id="IPR051677">
    <property type="entry name" value="AfsR-DnrI-RedD_regulator"/>
</dbReference>
<dbReference type="EMBL" id="MOMC01000027">
    <property type="protein sequence ID" value="ONH30375.1"/>
    <property type="molecule type" value="Genomic_DNA"/>
</dbReference>
<feature type="region of interest" description="Disordered" evidence="1">
    <location>
        <begin position="575"/>
        <end position="613"/>
    </location>
</feature>
<dbReference type="Pfam" id="PF13191">
    <property type="entry name" value="AAA_16"/>
    <property type="match status" value="1"/>
</dbReference>
<proteinExistence type="predicted"/>
<reference evidence="4" key="1">
    <citation type="submission" date="2016-10" db="EMBL/GenBank/DDBJ databases">
        <title>Frankia sp. NRRL B-16386 Genome sequencing.</title>
        <authorList>
            <person name="Ghodhbane-Gtari F."/>
            <person name="Swanson E."/>
            <person name="Gueddou A."/>
            <person name="Hezbri K."/>
            <person name="Ktari K."/>
            <person name="Nouioui I."/>
            <person name="Morris K."/>
            <person name="Simpson S."/>
            <person name="Abebe-Akele F."/>
            <person name="Thomas K."/>
            <person name="Gtari M."/>
            <person name="Tisa L.S."/>
        </authorList>
    </citation>
    <scope>NUCLEOTIDE SEQUENCE [LARGE SCALE GENOMIC DNA]</scope>
    <source>
        <strain evidence="4">NRRL B-16386</strain>
    </source>
</reference>
<evidence type="ECO:0000259" key="2">
    <source>
        <dbReference type="SMART" id="SM01043"/>
    </source>
</evidence>
<dbReference type="Pfam" id="PF03704">
    <property type="entry name" value="BTAD"/>
    <property type="match status" value="1"/>
</dbReference>
<name>A0A1V2IBA7_9ACTN</name>
<dbReference type="Gene3D" id="1.10.10.10">
    <property type="entry name" value="Winged helix-like DNA-binding domain superfamily/Winged helix DNA-binding domain"/>
    <property type="match status" value="1"/>
</dbReference>
<feature type="region of interest" description="Disordered" evidence="1">
    <location>
        <begin position="341"/>
        <end position="415"/>
    </location>
</feature>
<evidence type="ECO:0000313" key="4">
    <source>
        <dbReference type="Proteomes" id="UP000188929"/>
    </source>
</evidence>
<feature type="compositionally biased region" description="Low complexity" evidence="1">
    <location>
        <begin position="292"/>
        <end position="301"/>
    </location>
</feature>
<dbReference type="PANTHER" id="PTHR35807">
    <property type="entry name" value="TRANSCRIPTIONAL REGULATOR REDD-RELATED"/>
    <property type="match status" value="1"/>
</dbReference>
<evidence type="ECO:0000313" key="3">
    <source>
        <dbReference type="EMBL" id="ONH30375.1"/>
    </source>
</evidence>
<dbReference type="SMART" id="SM01043">
    <property type="entry name" value="BTAD"/>
    <property type="match status" value="1"/>
</dbReference>
<accession>A0A1V2IBA7</accession>
<protein>
    <recommendedName>
        <fullName evidence="2">Bacterial transcriptional activator domain-containing protein</fullName>
    </recommendedName>
</protein>
<feature type="domain" description="Bacterial transcriptional activator" evidence="2">
    <location>
        <begin position="158"/>
        <end position="288"/>
    </location>
</feature>
<sequence>MDAPGGGAEGVGKATAAGVSRWIGLAPPRPTIVVMTLAERVPVASARPEVEIRLLGGFEVTLRAGRDGGGRGLPEVLPEEVWRRRQAAALVKLLALAPGRRLHRERVLDALWPDVPVDEAAPRLHKAAHYARRALRDPEGVLLRGEVVTLCPDRDATIDVRVFEDLAERALGPAGTGGSPAGDAAAHAANAYGGALLPDDLYEPWTQADRDRLRLLYLRLLRAAGRWERVLAEDPADEEAHLTLMRGYIARGERHAALRQFERMDRALRRELGVGPGPDALALRAAALLDPRTLPSPSASAPQPPPPLPASAPPPATAVAVARPPAAGTSAARPAAAAAANQVPAARAPEAEALAAGGQRPAGERSGGERSGGERSSGERADGERSDGARRAGEGTDGRRGAEVGREAGAPRPRGAAAVAGLVGRDAELRLVERVLDRVGGGFGADSGGATVAAGAAGHGGAAAVLVGGPAGVGKSALLDAVTRRAAAVGWQVGVGTAAAVEGAWPYAPVLEALADLCRRRPALLGEIDERFRSELERAMSGRDLEWPGAGGHQRLFIAAAELLRAAAEGADLAGSASRADDASHTGPAGAADPAGSAHPPGPAGLVGSAHPGLPVAPGTRRGVLLVVDDLQDADDASLRLAHYLVRSLSGRPVVLLLAHRPLGAAPAVLAEIRASLLGRGAAVAVDLAPLDQATTAALVTRESTLAGPLVERIWEVSGGLPSTALQLARRAALDPENPLALDTAVIAGLARAARDLLCLLAVAGDSFDTDEFVALSGRSEPDAYALLDDLLDRGVLDRTGGGFRFRHQAVRHGLLADLAPHRLRMAHREVADRLAAAGGPAGRVGHHLVQAGERARAVPFVLRAVETAAALGAYRDALTRLDEVREYATGADAAALAALRADLLVALADPSAPDAYRAAIALCSPADARIPRARLARALLVAGDLDGAAAALDGLEPDGGPADLAILLGRGHLAYFRGDIDEAAAIADEGGRRFVSAPTTRFGFDLISLRGLVSHSRGEYFAQLTADLRHSSRLPGLATTVFDAHLCVAEIMLYGPTPYTEVVSIADRLAEAAEQAGAARGLAFAACLAGEARLLSGDLERAERRLAEAVDLHRGIGATSGEAHSLQRLAEARLARGDAADANRLLLRALPLARWSPIAAHLLHRIHGTLIAAAPDAAAAAAALTRVEETLGVEDGCVFCSVTSAVPATVAAARWGDLARAHRHLVVARSAAVLWDGTAWQAATQEAEAYVARLEGDTERAGALLVAAGRLFDYVGHPLDAARCYGALTAAEAGLNPVGGDVVG</sequence>
<dbReference type="InterPro" id="IPR041664">
    <property type="entry name" value="AAA_16"/>
</dbReference>
<keyword evidence="4" id="KW-1185">Reference proteome</keyword>
<feature type="compositionally biased region" description="Low complexity" evidence="1">
    <location>
        <begin position="587"/>
        <end position="599"/>
    </location>
</feature>
<feature type="compositionally biased region" description="Low complexity" evidence="1">
    <location>
        <begin position="341"/>
        <end position="356"/>
    </location>
</feature>
<feature type="compositionally biased region" description="Pro residues" evidence="1">
    <location>
        <begin position="302"/>
        <end position="316"/>
    </location>
</feature>
<comment type="caution">
    <text evidence="3">The sequence shown here is derived from an EMBL/GenBank/DDBJ whole genome shotgun (WGS) entry which is preliminary data.</text>
</comment>
<feature type="region of interest" description="Disordered" evidence="1">
    <location>
        <begin position="292"/>
        <end position="327"/>
    </location>
</feature>
<feature type="compositionally biased region" description="Low complexity" evidence="1">
    <location>
        <begin position="317"/>
        <end position="327"/>
    </location>
</feature>
<organism evidence="3 4">
    <name type="scientific">Pseudofrankia asymbiotica</name>
    <dbReference type="NCBI Taxonomy" id="1834516"/>
    <lineage>
        <taxon>Bacteria</taxon>
        <taxon>Bacillati</taxon>
        <taxon>Actinomycetota</taxon>
        <taxon>Actinomycetes</taxon>
        <taxon>Frankiales</taxon>
        <taxon>Frankiaceae</taxon>
        <taxon>Pseudofrankia</taxon>
    </lineage>
</organism>
<dbReference type="InterPro" id="IPR027417">
    <property type="entry name" value="P-loop_NTPase"/>
</dbReference>
<dbReference type="Gene3D" id="1.25.40.10">
    <property type="entry name" value="Tetratricopeptide repeat domain"/>
    <property type="match status" value="2"/>
</dbReference>